<dbReference type="InterPro" id="IPR006860">
    <property type="entry name" value="FecR"/>
</dbReference>
<evidence type="ECO:0000259" key="1">
    <source>
        <dbReference type="Pfam" id="PF04773"/>
    </source>
</evidence>
<gene>
    <name evidence="2" type="ORF">METZ01_LOCUS146413</name>
</gene>
<sequence length="359" mass="39131">VLLTQLSYASTIGNVVLQEGVASVERKGTESDLNLNSDIMFMDNVKTGKGEVGITFIDDTNVAVSSQSSLIIDDFVYDPNSAEGSKLVLKIALGTVRYASGNIAKLNKQNVDIRTPTARIGVRGTAFSMTVDEIGQSLIILLPNADGSVGEISVESDIGQVILTRAFQATSVRSREAAPTKPKILDLTESMINNMLIIKPPKEKVELAVAELEDKKKKNLGNFLDEEKEIDKNCLEEECEGQEEEGGFTRLDINPLDVSLLLNVLTELNKKYKRPKAVLTRTISGTDGRVAGYNPDTLVTTLIEGDIVQLIREYDSSVIDITLDRVDGHKINIDQKGSVVPEIRTDEAGYSSTIDITIQ</sequence>
<dbReference type="PANTHER" id="PTHR38731">
    <property type="entry name" value="LIPL45-RELATED LIPOPROTEIN-RELATED"/>
    <property type="match status" value="1"/>
</dbReference>
<accession>A0A381ZWP2</accession>
<dbReference type="PANTHER" id="PTHR38731:SF1">
    <property type="entry name" value="FECR PROTEIN DOMAIN-CONTAINING PROTEIN"/>
    <property type="match status" value="1"/>
</dbReference>
<dbReference type="AlphaFoldDB" id="A0A381ZWP2"/>
<feature type="non-terminal residue" evidence="2">
    <location>
        <position position="1"/>
    </location>
</feature>
<proteinExistence type="predicted"/>
<evidence type="ECO:0000313" key="2">
    <source>
        <dbReference type="EMBL" id="SVA93559.1"/>
    </source>
</evidence>
<protein>
    <recommendedName>
        <fullName evidence="1">FecR protein domain-containing protein</fullName>
    </recommendedName>
</protein>
<feature type="domain" description="FecR protein" evidence="1">
    <location>
        <begin position="43"/>
        <end position="136"/>
    </location>
</feature>
<organism evidence="2">
    <name type="scientific">marine metagenome</name>
    <dbReference type="NCBI Taxonomy" id="408172"/>
    <lineage>
        <taxon>unclassified sequences</taxon>
        <taxon>metagenomes</taxon>
        <taxon>ecological metagenomes</taxon>
    </lineage>
</organism>
<dbReference type="Pfam" id="PF04773">
    <property type="entry name" value="FecR"/>
    <property type="match status" value="1"/>
</dbReference>
<dbReference type="EMBL" id="UINC01022927">
    <property type="protein sequence ID" value="SVA93559.1"/>
    <property type="molecule type" value="Genomic_DNA"/>
</dbReference>
<name>A0A381ZWP2_9ZZZZ</name>
<reference evidence="2" key="1">
    <citation type="submission" date="2018-05" db="EMBL/GenBank/DDBJ databases">
        <authorList>
            <person name="Lanie J.A."/>
            <person name="Ng W.-L."/>
            <person name="Kazmierczak K.M."/>
            <person name="Andrzejewski T.M."/>
            <person name="Davidsen T.M."/>
            <person name="Wayne K.J."/>
            <person name="Tettelin H."/>
            <person name="Glass J.I."/>
            <person name="Rusch D."/>
            <person name="Podicherti R."/>
            <person name="Tsui H.-C.T."/>
            <person name="Winkler M.E."/>
        </authorList>
    </citation>
    <scope>NUCLEOTIDE SEQUENCE</scope>
</reference>